<reference evidence="2" key="1">
    <citation type="submission" date="2018-04" db="EMBL/GenBank/DDBJ databases">
        <authorList>
            <person name="Watanabe M."/>
            <person name="Kojima H."/>
        </authorList>
    </citation>
    <scope>NUCLEOTIDE SEQUENCE [LARGE SCALE GENOMIC DNA]</scope>
    <source>
        <strain evidence="2">Dysh456</strain>
    </source>
</reference>
<protein>
    <submittedName>
        <fullName evidence="1">Uncharacterized protein</fullName>
    </submittedName>
</protein>
<accession>A0A2Z6E576</accession>
<dbReference type="Proteomes" id="UP000270530">
    <property type="component" value="Chromosome"/>
</dbReference>
<gene>
    <name evidence="1" type="ORF">ALSL_1641</name>
</gene>
<name>A0A2Z6E576_9GAMM</name>
<proteinExistence type="predicted"/>
<dbReference type="SUPFAM" id="SSF144064">
    <property type="entry name" value="Heme iron utilization protein-like"/>
    <property type="match status" value="1"/>
</dbReference>
<reference evidence="2" key="2">
    <citation type="submission" date="2018-06" db="EMBL/GenBank/DDBJ databases">
        <title>Genome sequence of Rhodanobacteraceae bacterium strain Dysh456.</title>
        <authorList>
            <person name="Fukui M."/>
        </authorList>
    </citation>
    <scope>NUCLEOTIDE SEQUENCE [LARGE SCALE GENOMIC DNA]</scope>
    <source>
        <strain evidence="2">Dysh456</strain>
    </source>
</reference>
<organism evidence="1 2">
    <name type="scientific">Aerosticca soli</name>
    <dbReference type="NCBI Taxonomy" id="2010829"/>
    <lineage>
        <taxon>Bacteria</taxon>
        <taxon>Pseudomonadati</taxon>
        <taxon>Pseudomonadota</taxon>
        <taxon>Gammaproteobacteria</taxon>
        <taxon>Lysobacterales</taxon>
        <taxon>Rhodanobacteraceae</taxon>
        <taxon>Aerosticca</taxon>
    </lineage>
</organism>
<sequence>MLAEDVDLMPLTHAAALQAASMITPVGPREWLDALDDAGAIRARIYLLPDTDYCAWDGMQGRFMQGARAMTQLRARTARLIAFTHRRLAGLDVLGCMPARVSSLGGRLAAELARAEHVWMQRSLPS</sequence>
<evidence type="ECO:0000313" key="1">
    <source>
        <dbReference type="EMBL" id="BBD80295.1"/>
    </source>
</evidence>
<keyword evidence="2" id="KW-1185">Reference proteome</keyword>
<evidence type="ECO:0000313" key="2">
    <source>
        <dbReference type="Proteomes" id="UP000270530"/>
    </source>
</evidence>
<dbReference type="AlphaFoldDB" id="A0A2Z6E576"/>
<dbReference type="EMBL" id="AP018560">
    <property type="protein sequence ID" value="BBD80295.1"/>
    <property type="molecule type" value="Genomic_DNA"/>
</dbReference>
<dbReference type="KEGG" id="rbd:ALSL_1641"/>